<comment type="catalytic activity">
    <reaction evidence="5">
        <text>an aryl sulfate + H2O = a phenol + sulfate + H(+)</text>
        <dbReference type="Rhea" id="RHEA:17261"/>
        <dbReference type="ChEBI" id="CHEBI:15377"/>
        <dbReference type="ChEBI" id="CHEBI:15378"/>
        <dbReference type="ChEBI" id="CHEBI:16189"/>
        <dbReference type="ChEBI" id="CHEBI:33853"/>
        <dbReference type="ChEBI" id="CHEBI:140317"/>
        <dbReference type="EC" id="3.1.6.1"/>
    </reaction>
</comment>
<evidence type="ECO:0000256" key="6">
    <source>
        <dbReference type="SAM" id="MobiDB-lite"/>
    </source>
</evidence>
<dbReference type="InterPro" id="IPR012083">
    <property type="entry name" value="Arylsulfatase"/>
</dbReference>
<feature type="region of interest" description="Disordered" evidence="6">
    <location>
        <begin position="28"/>
        <end position="48"/>
    </location>
</feature>
<dbReference type="PROSITE" id="PS00523">
    <property type="entry name" value="SULFATASE_1"/>
    <property type="match status" value="1"/>
</dbReference>
<evidence type="ECO:0000256" key="5">
    <source>
        <dbReference type="PIRNR" id="PIRNR000972"/>
    </source>
</evidence>
<protein>
    <recommendedName>
        <fullName evidence="5">Arylsulfatase</fullName>
        <shortName evidence="5">AS</shortName>
        <ecNumber evidence="5">3.1.6.1</ecNumber>
    </recommendedName>
    <alternativeName>
        <fullName evidence="5">Aryl-sulfate sulphohydrolase</fullName>
    </alternativeName>
</protein>
<comment type="similarity">
    <text evidence="1 5">Belongs to the sulfatase family.</text>
</comment>
<evidence type="ECO:0000256" key="4">
    <source>
        <dbReference type="ARBA" id="ARBA00023180"/>
    </source>
</evidence>
<sequence>MLKDMLILPAFAAVVLARILTNGGDDEDAYRDQAPLQDSPPIGPEEQSASRPNIVLILTDDQDLHMDSIDYMPYVKEHLIDLGTFYKKHFCTTALCCPSRATLMTGKAAHNTNVTNVVPPYGGYPKFVKQGLNDKYLPVWLQDAGYNTYYTGKLFNAHSVDNYNSPHAAGWTSSDFLLDPFTYWYMNSTYQRNTDKPVSYEGRHSVEVLTEKALDLLGEAIEHPDRPFFLGIAPVAPHANIWSPNFAHGGHSDIRDVEFTPPVPMERHRHLFEGVRVPRTSNFNPEKASGASWIKTLPRQTPENVDYNDHFYRQRLRALQGIDELVDAVVGKLERNGLLENTYIFYTTDNGYHIGQHRLQPAKQCSFEEDINIPLIVRGPGVAAGAVVTDMATTHTDLAPTFLSIAGASPRGDFDGLAIPLAQSEKEREENRHEHVAVEHWGFASNEGRLFDGYKRLYLNNTYKALRIAGKAYNLHYQVWCSNERELYDLNSDPGQMVNLLDAEENGKASSSTIMGGVPLRKMVSCLDSLLFVLKSCKAATCIRPWEALHPGGNVRGLGDALSPRWDRFYEERERSIRFDRCEMGFILDAEGPQFDDEKGHVEEALRHQAAWHEWT</sequence>
<gene>
    <name evidence="9" type="ORF">PG993_010945</name>
</gene>
<keyword evidence="10" id="KW-1185">Reference proteome</keyword>
<feature type="signal peptide" evidence="7">
    <location>
        <begin position="1"/>
        <end position="17"/>
    </location>
</feature>
<evidence type="ECO:0000259" key="8">
    <source>
        <dbReference type="Pfam" id="PF00884"/>
    </source>
</evidence>
<evidence type="ECO:0000256" key="3">
    <source>
        <dbReference type="ARBA" id="ARBA00022801"/>
    </source>
</evidence>
<evidence type="ECO:0000256" key="7">
    <source>
        <dbReference type="SAM" id="SignalP"/>
    </source>
</evidence>
<comment type="caution">
    <text evidence="9">The sequence shown here is derived from an EMBL/GenBank/DDBJ whole genome shotgun (WGS) entry which is preliminary data.</text>
</comment>
<evidence type="ECO:0000313" key="10">
    <source>
        <dbReference type="Proteomes" id="UP001444661"/>
    </source>
</evidence>
<proteinExistence type="inferred from homology"/>
<evidence type="ECO:0000313" key="9">
    <source>
        <dbReference type="EMBL" id="KAK8029654.1"/>
    </source>
</evidence>
<keyword evidence="2 7" id="KW-0732">Signal</keyword>
<dbReference type="EMBL" id="JAQQWK010000010">
    <property type="protein sequence ID" value="KAK8029654.1"/>
    <property type="molecule type" value="Genomic_DNA"/>
</dbReference>
<dbReference type="InterPro" id="IPR017850">
    <property type="entry name" value="Alkaline_phosphatase_core_sf"/>
</dbReference>
<reference evidence="9 10" key="1">
    <citation type="submission" date="2023-01" db="EMBL/GenBank/DDBJ databases">
        <title>Analysis of 21 Apiospora genomes using comparative genomics revels a genus with tremendous synthesis potential of carbohydrate active enzymes and secondary metabolites.</title>
        <authorList>
            <person name="Sorensen T."/>
        </authorList>
    </citation>
    <scope>NUCLEOTIDE SEQUENCE [LARGE SCALE GENOMIC DNA]</scope>
    <source>
        <strain evidence="9 10">CBS 33761</strain>
    </source>
</reference>
<dbReference type="CDD" id="cd16147">
    <property type="entry name" value="G6S"/>
    <property type="match status" value="1"/>
</dbReference>
<dbReference type="Gene3D" id="3.40.720.10">
    <property type="entry name" value="Alkaline Phosphatase, subunit A"/>
    <property type="match status" value="1"/>
</dbReference>
<dbReference type="PANTHER" id="PTHR43108">
    <property type="entry name" value="N-ACETYLGLUCOSAMINE-6-SULFATASE FAMILY MEMBER"/>
    <property type="match status" value="1"/>
</dbReference>
<feature type="domain" description="Sulfatase N-terminal" evidence="8">
    <location>
        <begin position="52"/>
        <end position="408"/>
    </location>
</feature>
<evidence type="ECO:0000256" key="1">
    <source>
        <dbReference type="ARBA" id="ARBA00008779"/>
    </source>
</evidence>
<dbReference type="PIRSF" id="PIRSF000972">
    <property type="entry name" value="Arylsulf_plant"/>
    <property type="match status" value="1"/>
</dbReference>
<keyword evidence="3 5" id="KW-0378">Hydrolase</keyword>
<organism evidence="9 10">
    <name type="scientific">Apiospora rasikravindrae</name>
    <dbReference type="NCBI Taxonomy" id="990691"/>
    <lineage>
        <taxon>Eukaryota</taxon>
        <taxon>Fungi</taxon>
        <taxon>Dikarya</taxon>
        <taxon>Ascomycota</taxon>
        <taxon>Pezizomycotina</taxon>
        <taxon>Sordariomycetes</taxon>
        <taxon>Xylariomycetidae</taxon>
        <taxon>Amphisphaeriales</taxon>
        <taxon>Apiosporaceae</taxon>
        <taxon>Apiospora</taxon>
    </lineage>
</organism>
<feature type="chain" id="PRO_5046144708" description="Arylsulfatase" evidence="7">
    <location>
        <begin position="18"/>
        <end position="616"/>
    </location>
</feature>
<evidence type="ECO:0000256" key="2">
    <source>
        <dbReference type="ARBA" id="ARBA00022729"/>
    </source>
</evidence>
<dbReference type="SUPFAM" id="SSF53649">
    <property type="entry name" value="Alkaline phosphatase-like"/>
    <property type="match status" value="1"/>
</dbReference>
<accession>A0ABR1SEK4</accession>
<dbReference type="PANTHER" id="PTHR43108:SF8">
    <property type="entry name" value="SD21168P"/>
    <property type="match status" value="1"/>
</dbReference>
<name>A0ABR1SEK4_9PEZI</name>
<dbReference type="InterPro" id="IPR024607">
    <property type="entry name" value="Sulfatase_CS"/>
</dbReference>
<keyword evidence="4" id="KW-0325">Glycoprotein</keyword>
<dbReference type="InterPro" id="IPR000917">
    <property type="entry name" value="Sulfatase_N"/>
</dbReference>
<dbReference type="EC" id="3.1.6.1" evidence="5"/>
<dbReference type="Pfam" id="PF00884">
    <property type="entry name" value="Sulfatase"/>
    <property type="match status" value="1"/>
</dbReference>
<dbReference type="Proteomes" id="UP001444661">
    <property type="component" value="Unassembled WGS sequence"/>
</dbReference>